<reference evidence="1" key="1">
    <citation type="submission" date="2020-07" db="EMBL/GenBank/DDBJ databases">
        <title>Highly diverse flavobacterial phages as mortality factor during North Sea spring blooms.</title>
        <authorList>
            <person name="Bartlau N."/>
            <person name="Wichels A."/>
            <person name="Krohne G."/>
            <person name="Adriaenssens E.M."/>
            <person name="Heins A."/>
            <person name="Fuchs B.M."/>
            <person name="Amann R."/>
            <person name="Moraru C."/>
        </authorList>
    </citation>
    <scope>NUCLEOTIDE SEQUENCE</scope>
</reference>
<gene>
    <name evidence="1" type="ORF">Harreka1_22</name>
</gene>
<dbReference type="Proteomes" id="UP000693706">
    <property type="component" value="Segment"/>
</dbReference>
<accession>A0A8E5EAT0</accession>
<protein>
    <submittedName>
        <fullName evidence="1">Uncharacterized protein</fullName>
    </submittedName>
</protein>
<evidence type="ECO:0000313" key="1">
    <source>
        <dbReference type="EMBL" id="QQV90429.1"/>
    </source>
</evidence>
<evidence type="ECO:0000313" key="2">
    <source>
        <dbReference type="Proteomes" id="UP000693706"/>
    </source>
</evidence>
<proteinExistence type="predicted"/>
<organism evidence="1 2">
    <name type="scientific">Olleya phage Harreka_1</name>
    <dbReference type="NCBI Taxonomy" id="2745673"/>
    <lineage>
        <taxon>Viruses</taxon>
        <taxon>Duplodnaviria</taxon>
        <taxon>Heunggongvirae</taxon>
        <taxon>Uroviricota</taxon>
        <taxon>Caudoviricetes</taxon>
        <taxon>Aggregaviridae</taxon>
        <taxon>Harrekavirus</taxon>
        <taxon>Harrekavirus harreka</taxon>
    </lineage>
</organism>
<keyword evidence="2" id="KW-1185">Reference proteome</keyword>
<sequence length="71" mass="8073">MSKIVLSLYTDNKTNIMTEVVKIQVRVEIEYNENDPTSRKEAIEIAKENVTGIKTYGYPISVKPLTSKLVK</sequence>
<name>A0A8E5EAT0_9CAUD</name>
<dbReference type="EMBL" id="MT732457">
    <property type="protein sequence ID" value="QQV90429.1"/>
    <property type="molecule type" value="Genomic_DNA"/>
</dbReference>